<name>A0A927F836_9BACT</name>
<dbReference type="GO" id="GO:0005975">
    <property type="term" value="P:carbohydrate metabolic process"/>
    <property type="evidence" value="ECO:0007669"/>
    <property type="project" value="InterPro"/>
</dbReference>
<gene>
    <name evidence="9" type="ORF">IEN85_11260</name>
</gene>
<evidence type="ECO:0000256" key="4">
    <source>
        <dbReference type="SAM" id="SignalP"/>
    </source>
</evidence>
<dbReference type="InterPro" id="IPR012341">
    <property type="entry name" value="6hp_glycosidase-like_sf"/>
</dbReference>
<comment type="catalytic activity">
    <reaction evidence="1">
        <text>Hydrolysis of terminal non-reducing alpha-L-rhamnose residues in alpha-L-rhamnosides.</text>
        <dbReference type="EC" id="3.2.1.40"/>
    </reaction>
</comment>
<dbReference type="SUPFAM" id="SSF48208">
    <property type="entry name" value="Six-hairpin glycosidases"/>
    <property type="match status" value="1"/>
</dbReference>
<dbReference type="Gene3D" id="1.50.10.10">
    <property type="match status" value="1"/>
</dbReference>
<dbReference type="InterPro" id="IPR013737">
    <property type="entry name" value="Bac_rhamnosid_N"/>
</dbReference>
<dbReference type="RefSeq" id="WP_191617187.1">
    <property type="nucleotide sequence ID" value="NZ_JACYFG010000032.1"/>
</dbReference>
<evidence type="ECO:0000259" key="5">
    <source>
        <dbReference type="Pfam" id="PF05592"/>
    </source>
</evidence>
<evidence type="ECO:0000256" key="3">
    <source>
        <dbReference type="ARBA" id="ARBA00022801"/>
    </source>
</evidence>
<feature type="signal peptide" evidence="4">
    <location>
        <begin position="1"/>
        <end position="20"/>
    </location>
</feature>
<dbReference type="Pfam" id="PF25788">
    <property type="entry name" value="Ig_Rha78A_N"/>
    <property type="match status" value="1"/>
</dbReference>
<dbReference type="InterPro" id="IPR008928">
    <property type="entry name" value="6-hairpin_glycosidase_sf"/>
</dbReference>
<dbReference type="InterPro" id="IPR008902">
    <property type="entry name" value="Rhamnosid_concanavalin"/>
</dbReference>
<feature type="domain" description="Alpha-L-rhamnosidase C-terminal" evidence="8">
    <location>
        <begin position="806"/>
        <end position="876"/>
    </location>
</feature>
<protein>
    <recommendedName>
        <fullName evidence="2">alpha-L-rhamnosidase</fullName>
        <ecNumber evidence="2">3.2.1.40</ecNumber>
    </recommendedName>
</protein>
<dbReference type="AlphaFoldDB" id="A0A927F836"/>
<dbReference type="EC" id="3.2.1.40" evidence="2"/>
<dbReference type="InterPro" id="IPR016007">
    <property type="entry name" value="Alpha_rhamnosid"/>
</dbReference>
<evidence type="ECO:0000259" key="8">
    <source>
        <dbReference type="Pfam" id="PF17390"/>
    </source>
</evidence>
<dbReference type="InterPro" id="IPR013783">
    <property type="entry name" value="Ig-like_fold"/>
</dbReference>
<dbReference type="PIRSF" id="PIRSF010631">
    <property type="entry name" value="A-rhamnsds"/>
    <property type="match status" value="1"/>
</dbReference>
<dbReference type="InterPro" id="IPR035396">
    <property type="entry name" value="Bac_rhamnosid6H"/>
</dbReference>
<feature type="domain" description="Bacterial alpha-L-rhamnosidase N-terminal" evidence="6">
    <location>
        <begin position="176"/>
        <end position="329"/>
    </location>
</feature>
<comment type="caution">
    <text evidence="9">The sequence shown here is derived from an EMBL/GenBank/DDBJ whole genome shotgun (WGS) entry which is preliminary data.</text>
</comment>
<keyword evidence="4" id="KW-0732">Signal</keyword>
<evidence type="ECO:0000259" key="7">
    <source>
        <dbReference type="Pfam" id="PF17389"/>
    </source>
</evidence>
<keyword evidence="3 9" id="KW-0378">Hydrolase</keyword>
<dbReference type="Pfam" id="PF08531">
    <property type="entry name" value="Bac_rhamnosid_N"/>
    <property type="match status" value="1"/>
</dbReference>
<dbReference type="PANTHER" id="PTHR33307:SF6">
    <property type="entry name" value="ALPHA-RHAMNOSIDASE (EUROFUNG)-RELATED"/>
    <property type="match status" value="1"/>
</dbReference>
<organism evidence="9 10">
    <name type="scientific">Pelagicoccus enzymogenes</name>
    <dbReference type="NCBI Taxonomy" id="2773457"/>
    <lineage>
        <taxon>Bacteria</taxon>
        <taxon>Pseudomonadati</taxon>
        <taxon>Verrucomicrobiota</taxon>
        <taxon>Opitutia</taxon>
        <taxon>Puniceicoccales</taxon>
        <taxon>Pelagicoccaceae</taxon>
        <taxon>Pelagicoccus</taxon>
    </lineage>
</organism>
<dbReference type="InterPro" id="IPR008979">
    <property type="entry name" value="Galactose-bd-like_sf"/>
</dbReference>
<feature type="domain" description="Alpha-L-rhamnosidase concanavalin-like" evidence="5">
    <location>
        <begin position="356"/>
        <end position="455"/>
    </location>
</feature>
<dbReference type="EMBL" id="JACYFG010000032">
    <property type="protein sequence ID" value="MBD5780069.1"/>
    <property type="molecule type" value="Genomic_DNA"/>
</dbReference>
<sequence>MKKLTTLVTFAASIVAPAIAAPPAPSELELSEGFSNPFGFYNASPSFSWQLPASADSASQTAYQIAVASSPELLPDQADLWNTGKTDSAQSLYIPYAGAELSSRDVAYWSVRYWSQKGEASPWSQIQTFELGLLSNDDWQAKWISFPEHGKGQRTEYDTPLYRPVHFRKDFSAKVEVAKARLYITAKGLFEAHINGQQVGEDRMAPGWTPYHTRVETITYDVTKNLTQGKNTIGLILAEGWYAGRFGPKRTWGNEPPPEIIAQLEIEYADGSSDLVLTDSSWLTTIDGPIRTSGIYDGETYDANQEMPGWNQPGFAASNWTTPIEALIDSKIQLQPKRHFTTRDKIELTPISISKPEPDTIVFDMGQNMVGVPRIAIPMKKGQTLRTRVGEALNRDGTLYTRNLGSAKSINHYTANKDGIAEWQPQFTFHGFRYVEITGYDTENPPEFNWVKGIVQYTDFEDTGHFETSDLNINQLQSNIVWGLRGNFLDIPTDCPQRAERLGWTGDAQVFAPTAFYNSDLHAFWTAWLQSMCEEQYDDGQIPVVIPNATGKFTETGWSDACTIIPWETYWRTGDKKVLEENYDMMLRWLDYSATHVTDGISTQRTVGDWLQPYSQQKDKRRGDTDNSLISTAFYARSIELTQRTAAVLGHTEKSEELKTLHAQVAKAFQERFFDAEGRHTGDFQTQTVYLLALAFNLLDSEIAKKAAEHLISSLEAAEGHLRTGFLGTNLLAPTLDRIGRSDLAFDLLFKETYPSWLFSVSQGATTIWERWDGYTHLHGVNRSQGSLNHYAYGAIGEWMYERIAGIYPLDPGYKKIRISPLVGGPLTFARGKYDSPYGVIASYWEINDEELSLQVTIPSNTTAEVTLPAPYTNCIRLNGQVIETSNHPIRVEPGQYQFTAKKALSK</sequence>
<dbReference type="Gene3D" id="2.60.420.10">
    <property type="entry name" value="Maltose phosphorylase, domain 3"/>
    <property type="match status" value="1"/>
</dbReference>
<accession>A0A927F836</accession>
<proteinExistence type="predicted"/>
<dbReference type="PANTHER" id="PTHR33307">
    <property type="entry name" value="ALPHA-RHAMNOSIDASE (EUROFUNG)"/>
    <property type="match status" value="1"/>
</dbReference>
<dbReference type="Gene3D" id="2.60.120.260">
    <property type="entry name" value="Galactose-binding domain-like"/>
    <property type="match status" value="2"/>
</dbReference>
<dbReference type="Proteomes" id="UP000622317">
    <property type="component" value="Unassembled WGS sequence"/>
</dbReference>
<dbReference type="SUPFAM" id="SSF49785">
    <property type="entry name" value="Galactose-binding domain-like"/>
    <property type="match status" value="1"/>
</dbReference>
<dbReference type="Pfam" id="PF17390">
    <property type="entry name" value="Bac_rhamnosid_C"/>
    <property type="match status" value="1"/>
</dbReference>
<evidence type="ECO:0000313" key="10">
    <source>
        <dbReference type="Proteomes" id="UP000622317"/>
    </source>
</evidence>
<evidence type="ECO:0000259" key="6">
    <source>
        <dbReference type="Pfam" id="PF08531"/>
    </source>
</evidence>
<dbReference type="Gene3D" id="2.60.40.10">
    <property type="entry name" value="Immunoglobulins"/>
    <property type="match status" value="1"/>
</dbReference>
<keyword evidence="10" id="KW-1185">Reference proteome</keyword>
<feature type="domain" description="Alpha-L-rhamnosidase six-hairpin glycosidase" evidence="7">
    <location>
        <begin position="462"/>
        <end position="804"/>
    </location>
</feature>
<evidence type="ECO:0000256" key="1">
    <source>
        <dbReference type="ARBA" id="ARBA00001445"/>
    </source>
</evidence>
<dbReference type="Pfam" id="PF17389">
    <property type="entry name" value="Bac_rhamnosid6H"/>
    <property type="match status" value="1"/>
</dbReference>
<evidence type="ECO:0000256" key="2">
    <source>
        <dbReference type="ARBA" id="ARBA00012652"/>
    </source>
</evidence>
<evidence type="ECO:0000313" key="9">
    <source>
        <dbReference type="EMBL" id="MBD5780069.1"/>
    </source>
</evidence>
<dbReference type="Pfam" id="PF05592">
    <property type="entry name" value="Bac_rhamnosid"/>
    <property type="match status" value="1"/>
</dbReference>
<reference evidence="9" key="1">
    <citation type="submission" date="2020-09" db="EMBL/GenBank/DDBJ databases">
        <title>Pelagicoccus enzymogenes sp. nov. with an EPS production, isolated from marine sediment.</title>
        <authorList>
            <person name="Feng X."/>
        </authorList>
    </citation>
    <scope>NUCLEOTIDE SEQUENCE</scope>
    <source>
        <strain evidence="9">NFK12</strain>
    </source>
</reference>
<dbReference type="InterPro" id="IPR035398">
    <property type="entry name" value="Bac_rhamnosid_C"/>
</dbReference>
<dbReference type="GO" id="GO:0030596">
    <property type="term" value="F:alpha-L-rhamnosidase activity"/>
    <property type="evidence" value="ECO:0007669"/>
    <property type="project" value="UniProtKB-EC"/>
</dbReference>
<feature type="chain" id="PRO_5037931724" description="alpha-L-rhamnosidase" evidence="4">
    <location>
        <begin position="21"/>
        <end position="907"/>
    </location>
</feature>